<dbReference type="AlphaFoldDB" id="A0A9W4UMS2"/>
<name>A0A9W4UMS2_9PLEO</name>
<sequence length="86" mass="9456">MSSMRHFPHTCRVLLSPPVLPLPLPLSWSPIQRRLFAPPPPARPCSAYLLAYPPCYYAIARLTYLVPSSTSPLSLRGALGGQNRGN</sequence>
<dbReference type="Proteomes" id="UP001152607">
    <property type="component" value="Unassembled WGS sequence"/>
</dbReference>
<accession>A0A9W4UMS2</accession>
<protein>
    <submittedName>
        <fullName evidence="1">Uncharacterized protein</fullName>
    </submittedName>
</protein>
<comment type="caution">
    <text evidence="1">The sequence shown here is derived from an EMBL/GenBank/DDBJ whole genome shotgun (WGS) entry which is preliminary data.</text>
</comment>
<dbReference type="EMBL" id="CAOQHR010000008">
    <property type="protein sequence ID" value="CAI6338174.1"/>
    <property type="molecule type" value="Genomic_DNA"/>
</dbReference>
<gene>
    <name evidence="1" type="ORF">PDIGIT_LOCUS11300</name>
</gene>
<organism evidence="1 2">
    <name type="scientific">Periconia digitata</name>
    <dbReference type="NCBI Taxonomy" id="1303443"/>
    <lineage>
        <taxon>Eukaryota</taxon>
        <taxon>Fungi</taxon>
        <taxon>Dikarya</taxon>
        <taxon>Ascomycota</taxon>
        <taxon>Pezizomycotina</taxon>
        <taxon>Dothideomycetes</taxon>
        <taxon>Pleosporomycetidae</taxon>
        <taxon>Pleosporales</taxon>
        <taxon>Massarineae</taxon>
        <taxon>Periconiaceae</taxon>
        <taxon>Periconia</taxon>
    </lineage>
</organism>
<proteinExistence type="predicted"/>
<keyword evidence="2" id="KW-1185">Reference proteome</keyword>
<evidence type="ECO:0000313" key="1">
    <source>
        <dbReference type="EMBL" id="CAI6338174.1"/>
    </source>
</evidence>
<reference evidence="1" key="1">
    <citation type="submission" date="2023-01" db="EMBL/GenBank/DDBJ databases">
        <authorList>
            <person name="Van Ghelder C."/>
            <person name="Rancurel C."/>
        </authorList>
    </citation>
    <scope>NUCLEOTIDE SEQUENCE</scope>
    <source>
        <strain evidence="1">CNCM I-4278</strain>
    </source>
</reference>
<evidence type="ECO:0000313" key="2">
    <source>
        <dbReference type="Proteomes" id="UP001152607"/>
    </source>
</evidence>